<organism evidence="2 3">
    <name type="scientific">Panacibacter microcysteis</name>
    <dbReference type="NCBI Taxonomy" id="2793269"/>
    <lineage>
        <taxon>Bacteria</taxon>
        <taxon>Pseudomonadati</taxon>
        <taxon>Bacteroidota</taxon>
        <taxon>Chitinophagia</taxon>
        <taxon>Chitinophagales</taxon>
        <taxon>Chitinophagaceae</taxon>
        <taxon>Panacibacter</taxon>
    </lineage>
</organism>
<evidence type="ECO:0000313" key="3">
    <source>
        <dbReference type="Proteomes" id="UP000628448"/>
    </source>
</evidence>
<dbReference type="Proteomes" id="UP000628448">
    <property type="component" value="Unassembled WGS sequence"/>
</dbReference>
<evidence type="ECO:0000256" key="1">
    <source>
        <dbReference type="SAM" id="SignalP"/>
    </source>
</evidence>
<dbReference type="Gene3D" id="2.170.130.10">
    <property type="entry name" value="TonB-dependent receptor, plug domain"/>
    <property type="match status" value="1"/>
</dbReference>
<reference evidence="2" key="1">
    <citation type="submission" date="2020-11" db="EMBL/GenBank/DDBJ databases">
        <title>Bacterial whole genome sequence for Panacibacter sp. DH6.</title>
        <authorList>
            <person name="Le V."/>
            <person name="Ko S."/>
            <person name="Ahn C.-Y."/>
            <person name="Oh H.-M."/>
        </authorList>
    </citation>
    <scope>NUCLEOTIDE SEQUENCE</scope>
    <source>
        <strain evidence="2">DH6</strain>
    </source>
</reference>
<sequence length="804" mass="88497">MQRLLCLLLIVYCPSLAFSQQINKETFTANLENLGTGFPQEKVYIQFDKPVYAPGETIWFKAYIMSATTPSLVSANIYIDHTDANGNVLSHAVLPMIASSAKGSYVIPKTYSGNSIHVRAYTKWMLNFDSSFLYNKDIRILQQKQTAAKAPAVNKPAIDFFSESGDCIAGINCRIAFKSVYDNGKPCNAKGTIVNSKGETVATFTSVHDGMGIFPLDAKANEKYIAKWKDEQGKPYETPLPAVKPGGISLEVRLTEGKRSFIIKRSTTAAENLEQVQIVATMDQHLVYMANVNLKETPAVGGAIPVDQLPSGILQLTVFDANWVAVAERITFINNNDYVFEPEVGFAALGTSKRGKNTLVINVPDTLEANLSVAVTDAGIGIDSSDNIISRLLLTGDLKGNVYKPGYYFANSSDSLQQQLDLVMLTNGWRRIKWNDLVAGKMPVIKYSNDTSYLSLAGKVFGTSAMDMRQSGFLFLILDRKSDSTRNSMQVSLEKDGSFKDPNVILFDTTRIYYQFAGAKDMANSTEVVFNNGTLPSPGKINFDKNMNRYFLDSAAENRNLYFASEQARLAKFLEGTTLEGVTVKAKTKSREQILDEQYASGLFSGGNARSFDLENDPFARSSLDIFNYLRGKVAGLNITGQTGPGSQPSVQWRGGTPSFYINEMPVDISQIGSTNPSDVAYIKVFPPPFFGAFGGGANGAIAIYTKKGGAAPVTKGKGMPSKLVMGYAPEKEFYSPNYGTFDQRNEQEDLRSTLYWNPMILTNARNKMVKLTFYNNDITNSFRVIVEGVTKDGRITHIEKVIE</sequence>
<dbReference type="AlphaFoldDB" id="A0A931E620"/>
<feature type="signal peptide" evidence="1">
    <location>
        <begin position="1"/>
        <end position="19"/>
    </location>
</feature>
<dbReference type="RefSeq" id="WP_196989960.1">
    <property type="nucleotide sequence ID" value="NZ_JADWYR010000001.1"/>
</dbReference>
<dbReference type="InterPro" id="IPR037066">
    <property type="entry name" value="Plug_dom_sf"/>
</dbReference>
<dbReference type="Gene3D" id="2.60.40.1930">
    <property type="match status" value="1"/>
</dbReference>
<evidence type="ECO:0008006" key="4">
    <source>
        <dbReference type="Google" id="ProtNLM"/>
    </source>
</evidence>
<dbReference type="SUPFAM" id="SSF56935">
    <property type="entry name" value="Porins"/>
    <property type="match status" value="1"/>
</dbReference>
<feature type="chain" id="PRO_5037665423" description="TonB-dependent receptor plug domain-containing protein" evidence="1">
    <location>
        <begin position="20"/>
        <end position="804"/>
    </location>
</feature>
<protein>
    <recommendedName>
        <fullName evidence="4">TonB-dependent receptor plug domain-containing protein</fullName>
    </recommendedName>
</protein>
<proteinExistence type="predicted"/>
<gene>
    <name evidence="2" type="ORF">I5907_06800</name>
</gene>
<dbReference type="EMBL" id="JADWYR010000001">
    <property type="protein sequence ID" value="MBG9375935.1"/>
    <property type="molecule type" value="Genomic_DNA"/>
</dbReference>
<accession>A0A931E620</accession>
<name>A0A931E620_9BACT</name>
<keyword evidence="1" id="KW-0732">Signal</keyword>
<evidence type="ECO:0000313" key="2">
    <source>
        <dbReference type="EMBL" id="MBG9375935.1"/>
    </source>
</evidence>
<comment type="caution">
    <text evidence="2">The sequence shown here is derived from an EMBL/GenBank/DDBJ whole genome shotgun (WGS) entry which is preliminary data.</text>
</comment>
<keyword evidence="3" id="KW-1185">Reference proteome</keyword>